<feature type="transmembrane region" description="Helical" evidence="1">
    <location>
        <begin position="71"/>
        <end position="92"/>
    </location>
</feature>
<name>A0ABT2JIG4_9PSEU</name>
<dbReference type="EMBL" id="JAFFZE010000027">
    <property type="protein sequence ID" value="MCT2587668.1"/>
    <property type="molecule type" value="Genomic_DNA"/>
</dbReference>
<sequence>MRAGLAFLALVQAVVGGWMLLAPRSFYANPWVHLHLPYNGHLLLDYGAMNLAMAVLLTIAVFRRAVVVPALWVYLVHSTLHLAIHIGFAGQLPAGQSAALVAALGVPVLLPALLLVTRRVRRTPRA</sequence>
<dbReference type="RefSeq" id="WP_260195580.1">
    <property type="nucleotide sequence ID" value="NZ_JAFFZE010000027.1"/>
</dbReference>
<evidence type="ECO:0000313" key="2">
    <source>
        <dbReference type="EMBL" id="MCT2587668.1"/>
    </source>
</evidence>
<keyword evidence="3" id="KW-1185">Reference proteome</keyword>
<feature type="transmembrane region" description="Helical" evidence="1">
    <location>
        <begin position="40"/>
        <end position="62"/>
    </location>
</feature>
<keyword evidence="1" id="KW-0472">Membrane</keyword>
<proteinExistence type="predicted"/>
<keyword evidence="1" id="KW-0812">Transmembrane</keyword>
<comment type="caution">
    <text evidence="2">The sequence shown here is derived from an EMBL/GenBank/DDBJ whole genome shotgun (WGS) entry which is preliminary data.</text>
</comment>
<organism evidence="2 3">
    <name type="scientific">Actinophytocola gossypii</name>
    <dbReference type="NCBI Taxonomy" id="2812003"/>
    <lineage>
        <taxon>Bacteria</taxon>
        <taxon>Bacillati</taxon>
        <taxon>Actinomycetota</taxon>
        <taxon>Actinomycetes</taxon>
        <taxon>Pseudonocardiales</taxon>
        <taxon>Pseudonocardiaceae</taxon>
    </lineage>
</organism>
<gene>
    <name evidence="2" type="ORF">JT362_31575</name>
</gene>
<evidence type="ECO:0008006" key="4">
    <source>
        <dbReference type="Google" id="ProtNLM"/>
    </source>
</evidence>
<protein>
    <recommendedName>
        <fullName evidence="4">Integral membrane protein</fullName>
    </recommendedName>
</protein>
<evidence type="ECO:0000256" key="1">
    <source>
        <dbReference type="SAM" id="Phobius"/>
    </source>
</evidence>
<accession>A0ABT2JIG4</accession>
<keyword evidence="1" id="KW-1133">Transmembrane helix</keyword>
<reference evidence="2 3" key="1">
    <citation type="submission" date="2021-02" db="EMBL/GenBank/DDBJ databases">
        <title>Actinophytocola xerophila sp. nov., isolated from soil of cotton cropping field.</title>
        <authorList>
            <person name="Huang R."/>
            <person name="Chen X."/>
            <person name="Ge X."/>
            <person name="Liu W."/>
        </authorList>
    </citation>
    <scope>NUCLEOTIDE SEQUENCE [LARGE SCALE GENOMIC DNA]</scope>
    <source>
        <strain evidence="2 3">S1-96</strain>
    </source>
</reference>
<evidence type="ECO:0000313" key="3">
    <source>
        <dbReference type="Proteomes" id="UP001156441"/>
    </source>
</evidence>
<dbReference type="Proteomes" id="UP001156441">
    <property type="component" value="Unassembled WGS sequence"/>
</dbReference>
<feature type="transmembrane region" description="Helical" evidence="1">
    <location>
        <begin position="98"/>
        <end position="116"/>
    </location>
</feature>